<dbReference type="GO" id="GO:0002098">
    <property type="term" value="P:tRNA wobble uridine modification"/>
    <property type="evidence" value="ECO:0007669"/>
    <property type="project" value="InterPro"/>
</dbReference>
<dbReference type="Proteomes" id="UP000469346">
    <property type="component" value="Unassembled WGS sequence"/>
</dbReference>
<evidence type="ECO:0000256" key="4">
    <source>
        <dbReference type="ARBA" id="ARBA00020461"/>
    </source>
</evidence>
<evidence type="ECO:0000256" key="2">
    <source>
        <dbReference type="ARBA" id="ARBA00003717"/>
    </source>
</evidence>
<evidence type="ECO:0000256" key="5">
    <source>
        <dbReference type="ARBA" id="ARBA00022630"/>
    </source>
</evidence>
<sequence>MSLFPRAYDVIVIGAGHAGCEAALAAARLGAATCLLTINLDCIAAMSCNPAVGGLGKGHLVREIDALGGEMARNIDATAIQFRLLNTSKGPAVRATRAQADRLLYRLRMKRVLEATPGLDIHQAMVRRLLVKDGRVTGVETTTGQEIPGAAVVVTTGTFLHGLIHVGLERFPAGRLGEPPSNHLPESLAEIGLRMGRMKTGTPPRLHAQSIDFSRLEVQEPDPDPRPFSAETAGLPLPQRPCHITYTTPETHEIIRRHLHRSPLYAGVIQGVGARYCPSIEDKVTRFPDRDRHQVFLEPEGLDTAEVYPNGISTSLPLEAQLALVRSIPGLEEAHILRPGYAIEYDYVDPVQLRPTLETRLVRGLYLAGQINGTSGYEEAAAQGLVAGINAARAVREEPPLVLDRSEAYIGVLIDDLVTRGTREPYRMFTSRAEYRLLLREDNADLRLAPRGREVGLISDSAWRRFEERRDRIARALEEIRRTRIRPTPDLNAWLAGLGSSPLRGGASLEDLLRRPEIPLEAAARRFPVLAALPPEVAVHVEIETRYAGYVERQRRQVAQFRRWEAVRLPDGLDYDAVPGLSKELREKLSAQRPDTLGRASRIPGMTPAAMTALRVHLKKHHGT</sequence>
<dbReference type="InterPro" id="IPR049312">
    <property type="entry name" value="GIDA_C_N"/>
</dbReference>
<dbReference type="InterPro" id="IPR004416">
    <property type="entry name" value="MnmG"/>
</dbReference>
<keyword evidence="5 11" id="KW-0285">Flavoprotein</keyword>
<dbReference type="PROSITE" id="PS01280">
    <property type="entry name" value="GIDA_1"/>
    <property type="match status" value="1"/>
</dbReference>
<comment type="similarity">
    <text evidence="3 11">Belongs to the MnmG family.</text>
</comment>
<dbReference type="PROSITE" id="PS01281">
    <property type="entry name" value="GIDA_2"/>
    <property type="match status" value="1"/>
</dbReference>
<comment type="subunit">
    <text evidence="9 11">Homodimer. Heterotetramer of two MnmE and two MnmG subunits.</text>
</comment>
<evidence type="ECO:0000256" key="8">
    <source>
        <dbReference type="ARBA" id="ARBA00023027"/>
    </source>
</evidence>
<dbReference type="InterPro" id="IPR036188">
    <property type="entry name" value="FAD/NAD-bd_sf"/>
</dbReference>
<dbReference type="RefSeq" id="WP_163298280.1">
    <property type="nucleotide sequence ID" value="NZ_JAAGRR010000036.1"/>
</dbReference>
<protein>
    <recommendedName>
        <fullName evidence="4 11">tRNA uridine 5-carboxymethylaminomethyl modification enzyme MnmG</fullName>
    </recommendedName>
    <alternativeName>
        <fullName evidence="10 11">Glucose-inhibited division protein A</fullName>
    </alternativeName>
</protein>
<evidence type="ECO:0000256" key="3">
    <source>
        <dbReference type="ARBA" id="ARBA00007653"/>
    </source>
</evidence>
<evidence type="ECO:0000313" key="14">
    <source>
        <dbReference type="Proteomes" id="UP000469346"/>
    </source>
</evidence>
<keyword evidence="7 11" id="KW-0274">FAD</keyword>
<dbReference type="Pfam" id="PF13932">
    <property type="entry name" value="SAM_GIDA_C"/>
    <property type="match status" value="1"/>
</dbReference>
<reference evidence="13 14" key="1">
    <citation type="submission" date="2020-02" db="EMBL/GenBank/DDBJ databases">
        <title>Comparative genomics of sulfur disproportionating microorganisms.</title>
        <authorList>
            <person name="Ward L.M."/>
            <person name="Bertran E."/>
            <person name="Johnston D.T."/>
        </authorList>
    </citation>
    <scope>NUCLEOTIDE SEQUENCE [LARGE SCALE GENOMIC DNA]</scope>
    <source>
        <strain evidence="13 14">DSM 100025</strain>
    </source>
</reference>
<dbReference type="SUPFAM" id="SSF51905">
    <property type="entry name" value="FAD/NAD(P)-binding domain"/>
    <property type="match status" value="1"/>
</dbReference>
<keyword evidence="6 11" id="KW-0819">tRNA processing</keyword>
<dbReference type="GO" id="GO:0005829">
    <property type="term" value="C:cytosol"/>
    <property type="evidence" value="ECO:0007669"/>
    <property type="project" value="TreeGrafter"/>
</dbReference>
<feature type="binding site" evidence="11">
    <location>
        <position position="126"/>
    </location>
    <ligand>
        <name>FAD</name>
        <dbReference type="ChEBI" id="CHEBI:57692"/>
    </ligand>
</feature>
<evidence type="ECO:0000313" key="13">
    <source>
        <dbReference type="EMBL" id="NDY42136.1"/>
    </source>
</evidence>
<dbReference type="InterPro" id="IPR040131">
    <property type="entry name" value="MnmG_N"/>
</dbReference>
<dbReference type="FunFam" id="3.50.50.60:FF:000002">
    <property type="entry name" value="tRNA uridine 5-carboxymethylaminomethyl modification enzyme MnmG"/>
    <property type="match status" value="1"/>
</dbReference>
<dbReference type="HAMAP" id="MF_00129">
    <property type="entry name" value="MnmG_GidA"/>
    <property type="match status" value="1"/>
</dbReference>
<comment type="cofactor">
    <cofactor evidence="1 11">
        <name>FAD</name>
        <dbReference type="ChEBI" id="CHEBI:57692"/>
    </cofactor>
</comment>
<evidence type="ECO:0000259" key="12">
    <source>
        <dbReference type="SMART" id="SM01228"/>
    </source>
</evidence>
<evidence type="ECO:0000256" key="9">
    <source>
        <dbReference type="ARBA" id="ARBA00025948"/>
    </source>
</evidence>
<dbReference type="FunFam" id="1.10.150.570:FF:000001">
    <property type="entry name" value="tRNA uridine 5-carboxymethylaminomethyl modification enzyme MnmG"/>
    <property type="match status" value="1"/>
</dbReference>
<dbReference type="AlphaFoldDB" id="A0A6N9TUF6"/>
<dbReference type="Gene3D" id="1.10.10.1800">
    <property type="entry name" value="tRNA uridine 5-carboxymethylaminomethyl modification enzyme MnmG/GidA"/>
    <property type="match status" value="1"/>
</dbReference>
<dbReference type="SMART" id="SM01228">
    <property type="entry name" value="GIDA_assoc_3"/>
    <property type="match status" value="1"/>
</dbReference>
<dbReference type="PANTHER" id="PTHR11806">
    <property type="entry name" value="GLUCOSE INHIBITED DIVISION PROTEIN A"/>
    <property type="match status" value="1"/>
</dbReference>
<feature type="binding site" evidence="11">
    <location>
        <begin position="273"/>
        <end position="287"/>
    </location>
    <ligand>
        <name>NAD(+)</name>
        <dbReference type="ChEBI" id="CHEBI:57540"/>
    </ligand>
</feature>
<dbReference type="InterPro" id="IPR044920">
    <property type="entry name" value="MnmG_C_subdom_sf"/>
</dbReference>
<comment type="caution">
    <text evidence="13">The sequence shown here is derived from an EMBL/GenBank/DDBJ whole genome shotgun (WGS) entry which is preliminary data.</text>
</comment>
<feature type="binding site" evidence="11">
    <location>
        <begin position="14"/>
        <end position="19"/>
    </location>
    <ligand>
        <name>FAD</name>
        <dbReference type="ChEBI" id="CHEBI:57692"/>
    </ligand>
</feature>
<feature type="binding site" evidence="11">
    <location>
        <position position="370"/>
    </location>
    <ligand>
        <name>FAD</name>
        <dbReference type="ChEBI" id="CHEBI:57692"/>
    </ligand>
</feature>
<dbReference type="Pfam" id="PF01134">
    <property type="entry name" value="GIDA"/>
    <property type="match status" value="1"/>
</dbReference>
<dbReference type="PANTHER" id="PTHR11806:SF0">
    <property type="entry name" value="PROTEIN MTO1 HOMOLOG, MITOCHONDRIAL"/>
    <property type="match status" value="1"/>
</dbReference>
<keyword evidence="14" id="KW-1185">Reference proteome</keyword>
<dbReference type="InterPro" id="IPR026904">
    <property type="entry name" value="MnmG_C"/>
</dbReference>
<feature type="domain" description="tRNA uridine 5-carboxymethylaminomethyl modification enzyme C-terminal subdomain" evidence="12">
    <location>
        <begin position="545"/>
        <end position="616"/>
    </location>
</feature>
<gene>
    <name evidence="11 13" type="primary">mnmG</name>
    <name evidence="11" type="synonym">gidA</name>
    <name evidence="13" type="ORF">G3N55_04660</name>
</gene>
<dbReference type="Gene3D" id="1.10.150.570">
    <property type="entry name" value="GidA associated domain, C-terminal subdomain"/>
    <property type="match status" value="1"/>
</dbReference>
<evidence type="ECO:0000256" key="10">
    <source>
        <dbReference type="ARBA" id="ARBA00031800"/>
    </source>
</evidence>
<dbReference type="EMBL" id="JAAGRR010000036">
    <property type="protein sequence ID" value="NDY42136.1"/>
    <property type="molecule type" value="Genomic_DNA"/>
</dbReference>
<dbReference type="InterPro" id="IPR020595">
    <property type="entry name" value="MnmG-rel_CS"/>
</dbReference>
<dbReference type="GO" id="GO:0050660">
    <property type="term" value="F:flavin adenine dinucleotide binding"/>
    <property type="evidence" value="ECO:0007669"/>
    <property type="project" value="UniProtKB-UniRule"/>
</dbReference>
<dbReference type="InterPro" id="IPR002218">
    <property type="entry name" value="MnmG-rel"/>
</dbReference>
<comment type="subcellular location">
    <subcellularLocation>
        <location evidence="11">Cytoplasm</location>
    </subcellularLocation>
</comment>
<evidence type="ECO:0000256" key="1">
    <source>
        <dbReference type="ARBA" id="ARBA00001974"/>
    </source>
</evidence>
<evidence type="ECO:0000256" key="11">
    <source>
        <dbReference type="HAMAP-Rule" id="MF_00129"/>
    </source>
</evidence>
<dbReference type="Pfam" id="PF21680">
    <property type="entry name" value="GIDA_C_1st"/>
    <property type="match status" value="1"/>
</dbReference>
<evidence type="ECO:0000256" key="6">
    <source>
        <dbReference type="ARBA" id="ARBA00022694"/>
    </source>
</evidence>
<dbReference type="InterPro" id="IPR047001">
    <property type="entry name" value="MnmG_C_subdom"/>
</dbReference>
<accession>A0A6N9TUF6</accession>
<name>A0A6N9TUF6_DISTH</name>
<feature type="binding site" evidence="11">
    <location>
        <position position="181"/>
    </location>
    <ligand>
        <name>FAD</name>
        <dbReference type="ChEBI" id="CHEBI:57692"/>
    </ligand>
</feature>
<comment type="function">
    <text evidence="2 11">NAD-binding protein involved in the addition of a carboxymethylaminomethyl (cmnm) group at the wobble position (U34) of certain tRNAs, forming tRNA-cmnm(5)s(2)U34.</text>
</comment>
<evidence type="ECO:0000256" key="7">
    <source>
        <dbReference type="ARBA" id="ARBA00022827"/>
    </source>
</evidence>
<dbReference type="Gene3D" id="3.50.50.60">
    <property type="entry name" value="FAD/NAD(P)-binding domain"/>
    <property type="match status" value="2"/>
</dbReference>
<keyword evidence="8 11" id="KW-0520">NAD</keyword>
<keyword evidence="11" id="KW-0963">Cytoplasm</keyword>
<proteinExistence type="inferred from homology"/>
<dbReference type="GO" id="GO:0030488">
    <property type="term" value="P:tRNA methylation"/>
    <property type="evidence" value="ECO:0007669"/>
    <property type="project" value="TreeGrafter"/>
</dbReference>
<dbReference type="NCBIfam" id="TIGR00136">
    <property type="entry name" value="mnmG_gidA"/>
    <property type="match status" value="1"/>
</dbReference>
<organism evidence="13 14">
    <name type="scientific">Dissulfurirhabdus thermomarina</name>
    <dbReference type="NCBI Taxonomy" id="1765737"/>
    <lineage>
        <taxon>Bacteria</taxon>
        <taxon>Deltaproteobacteria</taxon>
        <taxon>Dissulfurirhabdaceae</taxon>
        <taxon>Dissulfurirhabdus</taxon>
    </lineage>
</organism>